<dbReference type="PROSITE" id="PS51688">
    <property type="entry name" value="ICA"/>
    <property type="match status" value="1"/>
</dbReference>
<evidence type="ECO:0000259" key="2">
    <source>
        <dbReference type="PROSITE" id="PS51688"/>
    </source>
</evidence>
<dbReference type="Pfam" id="PF13884">
    <property type="entry name" value="Peptidase_S74"/>
    <property type="match status" value="1"/>
</dbReference>
<accession>A0A2M7Q7Z2</accession>
<evidence type="ECO:0000313" key="4">
    <source>
        <dbReference type="Proteomes" id="UP000230363"/>
    </source>
</evidence>
<dbReference type="AlphaFoldDB" id="A0A2M7Q7Z2"/>
<dbReference type="EMBL" id="PFKZ01000098">
    <property type="protein sequence ID" value="PIY59289.1"/>
    <property type="molecule type" value="Genomic_DNA"/>
</dbReference>
<organism evidence="3 4">
    <name type="scientific">Candidatus Wolfebacteria bacterium CG_4_10_14_0_8_um_filter_37_11</name>
    <dbReference type="NCBI Taxonomy" id="1975062"/>
    <lineage>
        <taxon>Bacteria</taxon>
        <taxon>Candidatus Wolfeibacteriota</taxon>
    </lineage>
</organism>
<comment type="caution">
    <text evidence="3">The sequence shown here is derived from an EMBL/GenBank/DDBJ whole genome shotgun (WGS) entry which is preliminary data.</text>
</comment>
<dbReference type="InterPro" id="IPR030392">
    <property type="entry name" value="S74_ICA"/>
</dbReference>
<feature type="domain" description="Peptidase S74" evidence="2">
    <location>
        <begin position="1"/>
        <end position="59"/>
    </location>
</feature>
<name>A0A2M7Q7Z2_9BACT</name>
<keyword evidence="1" id="KW-0175">Coiled coil</keyword>
<evidence type="ECO:0000256" key="1">
    <source>
        <dbReference type="SAM" id="Coils"/>
    </source>
</evidence>
<feature type="coiled-coil region" evidence="1">
    <location>
        <begin position="38"/>
        <end position="65"/>
    </location>
</feature>
<gene>
    <name evidence="3" type="ORF">COY96_02610</name>
</gene>
<dbReference type="Proteomes" id="UP000230363">
    <property type="component" value="Unassembled WGS sequence"/>
</dbReference>
<proteinExistence type="predicted"/>
<reference evidence="4" key="1">
    <citation type="submission" date="2017-09" db="EMBL/GenBank/DDBJ databases">
        <title>Depth-based differentiation of microbial function through sediment-hosted aquifers and enrichment of novel symbionts in the deep terrestrial subsurface.</title>
        <authorList>
            <person name="Probst A.J."/>
            <person name="Ladd B."/>
            <person name="Jarett J.K."/>
            <person name="Geller-Mcgrath D.E."/>
            <person name="Sieber C.M.K."/>
            <person name="Emerson J.B."/>
            <person name="Anantharaman K."/>
            <person name="Thomas B.C."/>
            <person name="Malmstrom R."/>
            <person name="Stieglmeier M."/>
            <person name="Klingl A."/>
            <person name="Woyke T."/>
            <person name="Ryan C.M."/>
            <person name="Banfield J.F."/>
        </authorList>
    </citation>
    <scope>NUCLEOTIDE SEQUENCE [LARGE SCALE GENOMIC DNA]</scope>
</reference>
<protein>
    <recommendedName>
        <fullName evidence="2">Peptidase S74 domain-containing protein</fullName>
    </recommendedName>
</protein>
<sequence>MGQGKHIGVIAQEIEEQFPELVVTGSDGFKSVAYDELSAIAIQAIKELKVENETLKKRIEALETK</sequence>
<evidence type="ECO:0000313" key="3">
    <source>
        <dbReference type="EMBL" id="PIY59289.1"/>
    </source>
</evidence>